<comment type="caution">
    <text evidence="2">The sequence shown here is derived from an EMBL/GenBank/DDBJ whole genome shotgun (WGS) entry which is preliminary data.</text>
</comment>
<gene>
    <name evidence="2" type="ORF">DEQ80_11470</name>
</gene>
<proteinExistence type="predicted"/>
<sequence>MVVFHSGRNGSGRCLKPPAEGGTLSSITTDQGILHYEVFGRGRPVILLHGWLGSWGLWQETMTFLGRSYRTYALDFWGFGESGTKRNTYNVQDFISLVDQFMEQLGIQQAPLVGHSMGGTVSLSVAIQYPHRASKVVVIGSPIAGSSLALALKFAGYRPIAWLLFTFFPLFRAAMRLASPFICRDPRFPDMMDRDLSRTTLESFLVSIATLRRTDLRPNLGKIGVPVMGMYGDRDNIVHPRQWQPLLQGVPHARIERFSRAGHFIMLDEPQDCMTKLKDFLDEPVEAK</sequence>
<dbReference type="Pfam" id="PF00561">
    <property type="entry name" value="Abhydrolase_1"/>
    <property type="match status" value="1"/>
</dbReference>
<organism evidence="2 3">
    <name type="scientific">Anaerolinea thermolimosa</name>
    <dbReference type="NCBI Taxonomy" id="229919"/>
    <lineage>
        <taxon>Bacteria</taxon>
        <taxon>Bacillati</taxon>
        <taxon>Chloroflexota</taxon>
        <taxon>Anaerolineae</taxon>
        <taxon>Anaerolineales</taxon>
        <taxon>Anaerolineaceae</taxon>
        <taxon>Anaerolinea</taxon>
    </lineage>
</organism>
<name>A0A3D1JIR7_9CHLR</name>
<accession>A0A3D1JIR7</accession>
<dbReference type="InterPro" id="IPR029058">
    <property type="entry name" value="AB_hydrolase_fold"/>
</dbReference>
<dbReference type="EMBL" id="DPBP01000042">
    <property type="protein sequence ID" value="HCE18470.1"/>
    <property type="molecule type" value="Genomic_DNA"/>
</dbReference>
<dbReference type="SUPFAM" id="SSF53474">
    <property type="entry name" value="alpha/beta-Hydrolases"/>
    <property type="match status" value="1"/>
</dbReference>
<dbReference type="PRINTS" id="PR00111">
    <property type="entry name" value="ABHYDROLASE"/>
</dbReference>
<protein>
    <submittedName>
        <fullName evidence="2">Alpha/beta hydrolase</fullName>
    </submittedName>
</protein>
<dbReference type="AlphaFoldDB" id="A0A3D1JIR7"/>
<dbReference type="Proteomes" id="UP000264141">
    <property type="component" value="Unassembled WGS sequence"/>
</dbReference>
<dbReference type="STRING" id="229919.GCA_001050195_00283"/>
<dbReference type="OrthoDB" id="151598at2"/>
<dbReference type="Gene3D" id="3.40.50.1820">
    <property type="entry name" value="alpha/beta hydrolase"/>
    <property type="match status" value="1"/>
</dbReference>
<dbReference type="PANTHER" id="PTHR43798">
    <property type="entry name" value="MONOACYLGLYCEROL LIPASE"/>
    <property type="match status" value="1"/>
</dbReference>
<dbReference type="InterPro" id="IPR000073">
    <property type="entry name" value="AB_hydrolase_1"/>
</dbReference>
<evidence type="ECO:0000259" key="1">
    <source>
        <dbReference type="Pfam" id="PF00561"/>
    </source>
</evidence>
<feature type="domain" description="AB hydrolase-1" evidence="1">
    <location>
        <begin position="44"/>
        <end position="270"/>
    </location>
</feature>
<evidence type="ECO:0000313" key="2">
    <source>
        <dbReference type="EMBL" id="HCE18470.1"/>
    </source>
</evidence>
<dbReference type="InterPro" id="IPR050266">
    <property type="entry name" value="AB_hydrolase_sf"/>
</dbReference>
<keyword evidence="2" id="KW-0378">Hydrolase</keyword>
<evidence type="ECO:0000313" key="3">
    <source>
        <dbReference type="Proteomes" id="UP000264141"/>
    </source>
</evidence>
<reference evidence="2 3" key="1">
    <citation type="journal article" date="2018" name="Nat. Biotechnol.">
        <title>A standardized bacterial taxonomy based on genome phylogeny substantially revises the tree of life.</title>
        <authorList>
            <person name="Parks D.H."/>
            <person name="Chuvochina M."/>
            <person name="Waite D.W."/>
            <person name="Rinke C."/>
            <person name="Skarshewski A."/>
            <person name="Chaumeil P.A."/>
            <person name="Hugenholtz P."/>
        </authorList>
    </citation>
    <scope>NUCLEOTIDE SEQUENCE [LARGE SCALE GENOMIC DNA]</scope>
    <source>
        <strain evidence="2">UBA8781</strain>
    </source>
</reference>
<dbReference type="GO" id="GO:0016787">
    <property type="term" value="F:hydrolase activity"/>
    <property type="evidence" value="ECO:0007669"/>
    <property type="project" value="UniProtKB-KW"/>
</dbReference>